<gene>
    <name evidence="1" type="ORF">NCTC9836_01248</name>
</gene>
<proteinExistence type="predicted"/>
<evidence type="ECO:0000313" key="1">
    <source>
        <dbReference type="EMBL" id="SUY46933.1"/>
    </source>
</evidence>
<protein>
    <recommendedName>
        <fullName evidence="3">Rubrerythrin</fullName>
    </recommendedName>
</protein>
<organism evidence="1 2">
    <name type="scientific">Clostridium putrefaciens</name>
    <dbReference type="NCBI Taxonomy" id="99675"/>
    <lineage>
        <taxon>Bacteria</taxon>
        <taxon>Bacillati</taxon>
        <taxon>Bacillota</taxon>
        <taxon>Clostridia</taxon>
        <taxon>Eubacteriales</taxon>
        <taxon>Clostridiaceae</taxon>
        <taxon>Clostridium</taxon>
    </lineage>
</organism>
<keyword evidence="2" id="KW-1185">Reference proteome</keyword>
<dbReference type="Proteomes" id="UP000254664">
    <property type="component" value="Unassembled WGS sequence"/>
</dbReference>
<dbReference type="AlphaFoldDB" id="A0A381J7H9"/>
<sequence length="158" mass="18806">MYTVVDIIDNLSEIEKMYINFFHEVSDSDSKISSFKLVANALGKTKQNHMNFYYNLRNKMKGEEFIEVDMHDYDKISKSISEFKYSFKFSFKFKCNIDVIELIKISLSIEKDNIALLLIIRGILVKDKNYKYKKIYECLSYIIEDKNKYILQLEKLTV</sequence>
<dbReference type="RefSeq" id="WP_147291416.1">
    <property type="nucleotide sequence ID" value="NZ_UFWZ01000001.1"/>
</dbReference>
<evidence type="ECO:0008006" key="3">
    <source>
        <dbReference type="Google" id="ProtNLM"/>
    </source>
</evidence>
<dbReference type="EMBL" id="UFWZ01000001">
    <property type="protein sequence ID" value="SUY46933.1"/>
    <property type="molecule type" value="Genomic_DNA"/>
</dbReference>
<dbReference type="OrthoDB" id="1935723at2"/>
<accession>A0A381J7H9</accession>
<name>A0A381J7H9_9CLOT</name>
<reference evidence="1 2" key="1">
    <citation type="submission" date="2018-06" db="EMBL/GenBank/DDBJ databases">
        <authorList>
            <consortium name="Pathogen Informatics"/>
            <person name="Doyle S."/>
        </authorList>
    </citation>
    <scope>NUCLEOTIDE SEQUENCE [LARGE SCALE GENOMIC DNA]</scope>
    <source>
        <strain evidence="1 2">NCTC9836</strain>
    </source>
</reference>
<evidence type="ECO:0000313" key="2">
    <source>
        <dbReference type="Proteomes" id="UP000254664"/>
    </source>
</evidence>